<gene>
    <name evidence="1" type="ORF">S01H1_63928</name>
</gene>
<dbReference type="EMBL" id="BARS01042097">
    <property type="protein sequence ID" value="GAG39410.1"/>
    <property type="molecule type" value="Genomic_DNA"/>
</dbReference>
<evidence type="ECO:0000313" key="1">
    <source>
        <dbReference type="EMBL" id="GAG39410.1"/>
    </source>
</evidence>
<name>X0X8M0_9ZZZZ</name>
<proteinExistence type="predicted"/>
<dbReference type="AlphaFoldDB" id="X0X8M0"/>
<protein>
    <submittedName>
        <fullName evidence="1">Uncharacterized protein</fullName>
    </submittedName>
</protein>
<sequence>MEMDKEKTRVIFRMFNKSSEGCEVIAIFPDMEYFPELPFGNEGIVESYQHIGQHGGASWPGLEDITRPATQEEYESLFEELSWLGYKLDVVSS</sequence>
<comment type="caution">
    <text evidence="1">The sequence shown here is derived from an EMBL/GenBank/DDBJ whole genome shotgun (WGS) entry which is preliminary data.</text>
</comment>
<reference evidence="1" key="1">
    <citation type="journal article" date="2014" name="Front. Microbiol.">
        <title>High frequency of phylogenetically diverse reductive dehalogenase-homologous genes in deep subseafloor sedimentary metagenomes.</title>
        <authorList>
            <person name="Kawai M."/>
            <person name="Futagami T."/>
            <person name="Toyoda A."/>
            <person name="Takaki Y."/>
            <person name="Nishi S."/>
            <person name="Hori S."/>
            <person name="Arai W."/>
            <person name="Tsubouchi T."/>
            <person name="Morono Y."/>
            <person name="Uchiyama I."/>
            <person name="Ito T."/>
            <person name="Fujiyama A."/>
            <person name="Inagaki F."/>
            <person name="Takami H."/>
        </authorList>
    </citation>
    <scope>NUCLEOTIDE SEQUENCE</scope>
    <source>
        <strain evidence="1">Expedition CK06-06</strain>
    </source>
</reference>
<accession>X0X8M0</accession>
<organism evidence="1">
    <name type="scientific">marine sediment metagenome</name>
    <dbReference type="NCBI Taxonomy" id="412755"/>
    <lineage>
        <taxon>unclassified sequences</taxon>
        <taxon>metagenomes</taxon>
        <taxon>ecological metagenomes</taxon>
    </lineage>
</organism>